<dbReference type="KEGG" id="nir:NSED_02390"/>
<dbReference type="AlphaFoldDB" id="K0B830"/>
<dbReference type="InterPro" id="IPR011033">
    <property type="entry name" value="PRC_barrel-like_sf"/>
</dbReference>
<dbReference type="PATRIC" id="fig|1229909.8.peg.505"/>
<accession>K0B830</accession>
<keyword evidence="2" id="KW-1185">Reference proteome</keyword>
<dbReference type="Gene3D" id="2.30.30.240">
    <property type="entry name" value="PRC-barrel domain"/>
    <property type="match status" value="2"/>
</dbReference>
<name>K0B830_9ARCH</name>
<dbReference type="Proteomes" id="UP000006100">
    <property type="component" value="Chromosome"/>
</dbReference>
<evidence type="ECO:0000313" key="2">
    <source>
        <dbReference type="Proteomes" id="UP000006100"/>
    </source>
</evidence>
<dbReference type="eggNOG" id="arCOG08735">
    <property type="taxonomic scope" value="Archaea"/>
</dbReference>
<reference evidence="1 2" key="1">
    <citation type="journal article" date="2012" name="J. Bacteriol.">
        <title>Draft Genome Sequence of an Ammonia-Oxidizing Archaeon, "Candidatus Nitrosopumilus sediminis" AR2, from Svalbard in the Arctic Circle.</title>
        <authorList>
            <person name="Park S.J."/>
            <person name="Kim J.G."/>
            <person name="Jung M.Y."/>
            <person name="Kim S.J."/>
            <person name="Cha I.T."/>
            <person name="Ghai R."/>
            <person name="Martin-Cuadrado A.B."/>
            <person name="Rodriguez-Valera F."/>
            <person name="Rhee S.K."/>
        </authorList>
    </citation>
    <scope>NUCLEOTIDE SEQUENCE [LARGE SCALE GENOMIC DNA]</scope>
    <source>
        <strain evidence="1 2">AR2</strain>
    </source>
</reference>
<dbReference type="HOGENOM" id="CLU_1736472_0_0_2"/>
<evidence type="ECO:0000313" key="1">
    <source>
        <dbReference type="EMBL" id="AFS82288.1"/>
    </source>
</evidence>
<proteinExistence type="predicted"/>
<organism evidence="1 2">
    <name type="scientific">Candidatus Nitrosopumilus sediminis</name>
    <dbReference type="NCBI Taxonomy" id="1229909"/>
    <lineage>
        <taxon>Archaea</taxon>
        <taxon>Nitrososphaerota</taxon>
        <taxon>Nitrososphaeria</taxon>
        <taxon>Nitrosopumilales</taxon>
        <taxon>Nitrosopumilaceae</taxon>
        <taxon>Nitrosopumilus</taxon>
    </lineage>
</organism>
<protein>
    <recommendedName>
        <fullName evidence="3">PRC-barrel domain-containing protein</fullName>
    </recommendedName>
</protein>
<sequence>MRDFLQSSNLTPLIEISDIRCDKQILGFTHMSVKLEGMPTNIATADTFTGKKVIDREGIEYGKVKHIHINQDTLAVSGVTIHQGFNKDFFLSEDYIDKFSEETLLLSRPPVRTGIPVTDIDRHKIGKVKRLHRNPDTNELESIEVSDGLMHSKILSKSEIWGVGEKVILRMTKEEFKSLE</sequence>
<dbReference type="STRING" id="1229909.NSED_02390"/>
<evidence type="ECO:0008006" key="3">
    <source>
        <dbReference type="Google" id="ProtNLM"/>
    </source>
</evidence>
<gene>
    <name evidence="1" type="ORF">NSED_02390</name>
</gene>
<dbReference type="SUPFAM" id="SSF50346">
    <property type="entry name" value="PRC-barrel domain"/>
    <property type="match status" value="2"/>
</dbReference>
<dbReference type="EMBL" id="CP003843">
    <property type="protein sequence ID" value="AFS82288.1"/>
    <property type="molecule type" value="Genomic_DNA"/>
</dbReference>